<dbReference type="EMBL" id="JAAZBX010000013">
    <property type="protein sequence ID" value="NLD25641.1"/>
    <property type="molecule type" value="Genomic_DNA"/>
</dbReference>
<dbReference type="Proteomes" id="UP000545876">
    <property type="component" value="Unassembled WGS sequence"/>
</dbReference>
<gene>
    <name evidence="1" type="ORF">GX656_03335</name>
</gene>
<organism evidence="1 2">
    <name type="scientific">Candidatus Dojkabacteria bacterium</name>
    <dbReference type="NCBI Taxonomy" id="2099670"/>
    <lineage>
        <taxon>Bacteria</taxon>
        <taxon>Candidatus Dojkabacteria</taxon>
    </lineage>
</organism>
<comment type="caution">
    <text evidence="1">The sequence shown here is derived from an EMBL/GenBank/DDBJ whole genome shotgun (WGS) entry which is preliminary data.</text>
</comment>
<sequence>MIKYESFNYFGNIPVLEVNGNIYINLLGKNLVCEDLFFPSDEHHVAYIGPQTSIAFIRKSDGLGFYFPPEEENVLYIVTPDIKRISNRNDLVVPIIISMYSENIYEASALI</sequence>
<proteinExistence type="predicted"/>
<reference evidence="1 2" key="1">
    <citation type="journal article" date="2020" name="Biotechnol. Biofuels">
        <title>New insights from the biogas microbiome by comprehensive genome-resolved metagenomics of nearly 1600 species originating from multiple anaerobic digesters.</title>
        <authorList>
            <person name="Campanaro S."/>
            <person name="Treu L."/>
            <person name="Rodriguez-R L.M."/>
            <person name="Kovalovszki A."/>
            <person name="Ziels R.M."/>
            <person name="Maus I."/>
            <person name="Zhu X."/>
            <person name="Kougias P.G."/>
            <person name="Basile A."/>
            <person name="Luo G."/>
            <person name="Schluter A."/>
            <person name="Konstantinidis K.T."/>
            <person name="Angelidaki I."/>
        </authorList>
    </citation>
    <scope>NUCLEOTIDE SEQUENCE [LARGE SCALE GENOMIC DNA]</scope>
    <source>
        <strain evidence="1">AS06rmzACSIP_65</strain>
    </source>
</reference>
<name>A0A847D1V2_9BACT</name>
<dbReference type="AlphaFoldDB" id="A0A847D1V2"/>
<evidence type="ECO:0000313" key="2">
    <source>
        <dbReference type="Proteomes" id="UP000545876"/>
    </source>
</evidence>
<protein>
    <submittedName>
        <fullName evidence="1">Uncharacterized protein</fullName>
    </submittedName>
</protein>
<evidence type="ECO:0000313" key="1">
    <source>
        <dbReference type="EMBL" id="NLD25641.1"/>
    </source>
</evidence>
<accession>A0A847D1V2</accession>